<evidence type="ECO:0000256" key="3">
    <source>
        <dbReference type="ARBA" id="ARBA00022801"/>
    </source>
</evidence>
<feature type="active site" evidence="5 6">
    <location>
        <position position="170"/>
    </location>
</feature>
<comment type="domain">
    <text evidence="5">Contains a C-terminal catalytic domain, and an N-terminal region which modulates catalytic activity.</text>
</comment>
<dbReference type="CDD" id="cd17541">
    <property type="entry name" value="REC_CheB-like"/>
    <property type="match status" value="1"/>
</dbReference>
<evidence type="ECO:0000256" key="5">
    <source>
        <dbReference type="HAMAP-Rule" id="MF_00099"/>
    </source>
</evidence>
<evidence type="ECO:0000259" key="8">
    <source>
        <dbReference type="PROSITE" id="PS50110"/>
    </source>
</evidence>
<keyword evidence="1 5" id="KW-0963">Cytoplasm</keyword>
<comment type="similarity">
    <text evidence="5">Belongs to the CheB family.</text>
</comment>
<dbReference type="SMART" id="SM00448">
    <property type="entry name" value="REC"/>
    <property type="match status" value="1"/>
</dbReference>
<dbReference type="PROSITE" id="PS50110">
    <property type="entry name" value="RESPONSE_REGULATORY"/>
    <property type="match status" value="1"/>
</dbReference>
<protein>
    <recommendedName>
        <fullName evidence="5">Protein-glutamate methylesterase/protein-glutamine glutaminase</fullName>
        <ecNumber evidence="5">3.1.1.61</ecNumber>
        <ecNumber evidence="5">3.5.1.44</ecNumber>
    </recommendedName>
</protein>
<dbReference type="GO" id="GO:0008984">
    <property type="term" value="F:protein-glutamate methylesterase activity"/>
    <property type="evidence" value="ECO:0007669"/>
    <property type="project" value="UniProtKB-UniRule"/>
</dbReference>
<dbReference type="SUPFAM" id="SSF52738">
    <property type="entry name" value="Methylesterase CheB, C-terminal domain"/>
    <property type="match status" value="1"/>
</dbReference>
<dbReference type="AlphaFoldDB" id="A0A6V8MPF2"/>
<keyword evidence="3 5" id="KW-0378">Hydrolase</keyword>
<dbReference type="GO" id="GO:0050568">
    <property type="term" value="F:protein-glutamine glutaminase activity"/>
    <property type="evidence" value="ECO:0007669"/>
    <property type="project" value="UniProtKB-UniRule"/>
</dbReference>
<evidence type="ECO:0000256" key="2">
    <source>
        <dbReference type="ARBA" id="ARBA00022500"/>
    </source>
</evidence>
<dbReference type="GO" id="GO:0006935">
    <property type="term" value="P:chemotaxis"/>
    <property type="evidence" value="ECO:0007669"/>
    <property type="project" value="UniProtKB-UniRule"/>
</dbReference>
<evidence type="ECO:0000259" key="9">
    <source>
        <dbReference type="PROSITE" id="PS50122"/>
    </source>
</evidence>
<sequence length="355" mass="38430">MKRIRVVVVDDSAYNRRAITKMLEELPGVQVVGYATNGEEGIRRVIDLTPDLVTLDLEMPRMDGFTMLRILMASTPVPTIVISSTSGDEKVFKALELGAVDFIAKPTTVISDELLKIQKDLHEKVQGVFKLNMARVQRRSEPVPQAVVEIPATPAAVSPASLDLVAIGSSTGGPPALQRIFSAFAEPLPVAIAIAQHMPPGFTTTFAERLNRLTGFEVREAKDGDELIPGRALLAPGGKNLIFVESGGKVVAQVIEPDAKYRYVPSVDAMFASLAEIYRKRMLAVVLTGMGNDGAQGVRQAKRYGAQVIAESEETAVVYGMPREAVATGLVDRVVPIDAMVREIVYRCGLMPRFG</sequence>
<comment type="subcellular location">
    <subcellularLocation>
        <location evidence="5">Cytoplasm</location>
    </subcellularLocation>
</comment>
<dbReference type="RefSeq" id="WP_183356549.1">
    <property type="nucleotide sequence ID" value="NZ_BLXX01000019.1"/>
</dbReference>
<dbReference type="GO" id="GO:0000156">
    <property type="term" value="F:phosphorelay response regulator activity"/>
    <property type="evidence" value="ECO:0007669"/>
    <property type="project" value="InterPro"/>
</dbReference>
<reference evidence="11" key="1">
    <citation type="submission" date="2020-06" db="EMBL/GenBank/DDBJ databases">
        <title>Draft genomic sequence of Geomonas sp. Red330.</title>
        <authorList>
            <person name="Itoh H."/>
            <person name="Zhenxing X."/>
            <person name="Ushijima N."/>
            <person name="Masuda Y."/>
            <person name="Shiratori Y."/>
            <person name="Senoo K."/>
        </authorList>
    </citation>
    <scope>NUCLEOTIDE SEQUENCE [LARGE SCALE GENOMIC DNA]</scope>
    <source>
        <strain evidence="11">Red330</strain>
    </source>
</reference>
<evidence type="ECO:0000256" key="4">
    <source>
        <dbReference type="ARBA" id="ARBA00048267"/>
    </source>
</evidence>
<feature type="active site" evidence="5 6">
    <location>
        <position position="197"/>
    </location>
</feature>
<comment type="PTM">
    <text evidence="5">Phosphorylated by CheA. Phosphorylation of the N-terminal regulatory domain activates the methylesterase activity.</text>
</comment>
<dbReference type="NCBIfam" id="NF001965">
    <property type="entry name" value="PRK00742.1"/>
    <property type="match status" value="1"/>
</dbReference>
<keyword evidence="5 7" id="KW-0597">Phosphoprotein</keyword>
<dbReference type="EC" id="3.1.1.61" evidence="5"/>
<feature type="domain" description="CheB-type methylesterase" evidence="9">
    <location>
        <begin position="159"/>
        <end position="345"/>
    </location>
</feature>
<evidence type="ECO:0000256" key="1">
    <source>
        <dbReference type="ARBA" id="ARBA00022490"/>
    </source>
</evidence>
<dbReference type="SUPFAM" id="SSF52172">
    <property type="entry name" value="CheY-like"/>
    <property type="match status" value="1"/>
</dbReference>
<dbReference type="InterPro" id="IPR000673">
    <property type="entry name" value="Sig_transdc_resp-reg_Me-estase"/>
</dbReference>
<gene>
    <name evidence="10" type="primary">cheB3</name>
    <name evidence="5" type="synonym">cheB</name>
    <name evidence="10" type="ORF">GMST_40920</name>
</gene>
<dbReference type="Pfam" id="PF00072">
    <property type="entry name" value="Response_reg"/>
    <property type="match status" value="1"/>
</dbReference>
<dbReference type="PIRSF" id="PIRSF000876">
    <property type="entry name" value="RR_chemtxs_CheB"/>
    <property type="match status" value="1"/>
</dbReference>
<dbReference type="EC" id="3.5.1.44" evidence="5"/>
<comment type="catalytic activity">
    <reaction evidence="4 5">
        <text>[protein]-L-glutamate 5-O-methyl ester + H2O = L-glutamyl-[protein] + methanol + H(+)</text>
        <dbReference type="Rhea" id="RHEA:23236"/>
        <dbReference type="Rhea" id="RHEA-COMP:10208"/>
        <dbReference type="Rhea" id="RHEA-COMP:10311"/>
        <dbReference type="ChEBI" id="CHEBI:15377"/>
        <dbReference type="ChEBI" id="CHEBI:15378"/>
        <dbReference type="ChEBI" id="CHEBI:17790"/>
        <dbReference type="ChEBI" id="CHEBI:29973"/>
        <dbReference type="ChEBI" id="CHEBI:82795"/>
        <dbReference type="EC" id="3.1.1.61"/>
    </reaction>
</comment>
<dbReference type="PANTHER" id="PTHR42872">
    <property type="entry name" value="PROTEIN-GLUTAMATE METHYLESTERASE/PROTEIN-GLUTAMINE GLUTAMINASE"/>
    <property type="match status" value="1"/>
</dbReference>
<dbReference type="HAMAP" id="MF_00099">
    <property type="entry name" value="CheB_chemtxs"/>
    <property type="match status" value="1"/>
</dbReference>
<keyword evidence="11" id="KW-1185">Reference proteome</keyword>
<evidence type="ECO:0000256" key="6">
    <source>
        <dbReference type="PROSITE-ProRule" id="PRU00050"/>
    </source>
</evidence>
<comment type="caution">
    <text evidence="10">The sequence shown here is derived from an EMBL/GenBank/DDBJ whole genome shotgun (WGS) entry which is preliminary data.</text>
</comment>
<feature type="domain" description="Response regulatory" evidence="8">
    <location>
        <begin position="5"/>
        <end position="120"/>
    </location>
</feature>
<dbReference type="GO" id="GO:0005737">
    <property type="term" value="C:cytoplasm"/>
    <property type="evidence" value="ECO:0007669"/>
    <property type="project" value="UniProtKB-SubCell"/>
</dbReference>
<comment type="catalytic activity">
    <reaction evidence="5">
        <text>L-glutaminyl-[protein] + H2O = L-glutamyl-[protein] + NH4(+)</text>
        <dbReference type="Rhea" id="RHEA:16441"/>
        <dbReference type="Rhea" id="RHEA-COMP:10207"/>
        <dbReference type="Rhea" id="RHEA-COMP:10208"/>
        <dbReference type="ChEBI" id="CHEBI:15377"/>
        <dbReference type="ChEBI" id="CHEBI:28938"/>
        <dbReference type="ChEBI" id="CHEBI:29973"/>
        <dbReference type="ChEBI" id="CHEBI:30011"/>
        <dbReference type="EC" id="3.5.1.44"/>
    </reaction>
</comment>
<dbReference type="EMBL" id="BLXX01000019">
    <property type="protein sequence ID" value="GFO61767.1"/>
    <property type="molecule type" value="Genomic_DNA"/>
</dbReference>
<dbReference type="Gene3D" id="3.40.50.180">
    <property type="entry name" value="Methylesterase CheB, C-terminal domain"/>
    <property type="match status" value="1"/>
</dbReference>
<dbReference type="Pfam" id="PF01339">
    <property type="entry name" value="CheB_methylest"/>
    <property type="match status" value="1"/>
</dbReference>
<dbReference type="InterPro" id="IPR011006">
    <property type="entry name" value="CheY-like_superfamily"/>
</dbReference>
<proteinExistence type="inferred from homology"/>
<evidence type="ECO:0000313" key="10">
    <source>
        <dbReference type="EMBL" id="GFO61767.1"/>
    </source>
</evidence>
<comment type="function">
    <text evidence="5">Involved in chemotaxis. Part of a chemotaxis signal transduction system that modulates chemotaxis in response to various stimuli. Catalyzes the demethylation of specific methylglutamate residues introduced into the chemoreceptors (methyl-accepting chemotaxis proteins or MCP) by CheR. Also mediates the irreversible deamidation of specific glutamine residues to glutamic acid.</text>
</comment>
<dbReference type="InterPro" id="IPR001789">
    <property type="entry name" value="Sig_transdc_resp-reg_receiver"/>
</dbReference>
<feature type="active site" evidence="5 6">
    <location>
        <position position="293"/>
    </location>
</feature>
<keyword evidence="2 5" id="KW-0145">Chemotaxis</keyword>
<accession>A0A6V8MPF2</accession>
<dbReference type="Proteomes" id="UP000556026">
    <property type="component" value="Unassembled WGS sequence"/>
</dbReference>
<name>A0A6V8MPF2_9BACT</name>
<dbReference type="InterPro" id="IPR035909">
    <property type="entry name" value="CheB_C"/>
</dbReference>
<evidence type="ECO:0000313" key="11">
    <source>
        <dbReference type="Proteomes" id="UP000556026"/>
    </source>
</evidence>
<dbReference type="Gene3D" id="3.40.50.2300">
    <property type="match status" value="1"/>
</dbReference>
<feature type="modified residue" description="4-aspartylphosphate" evidence="5 7">
    <location>
        <position position="56"/>
    </location>
</feature>
<organism evidence="10 11">
    <name type="scientific">Geomonas silvestris</name>
    <dbReference type="NCBI Taxonomy" id="2740184"/>
    <lineage>
        <taxon>Bacteria</taxon>
        <taxon>Pseudomonadati</taxon>
        <taxon>Thermodesulfobacteriota</taxon>
        <taxon>Desulfuromonadia</taxon>
        <taxon>Geobacterales</taxon>
        <taxon>Geobacteraceae</taxon>
        <taxon>Geomonas</taxon>
    </lineage>
</organism>
<evidence type="ECO:0000256" key="7">
    <source>
        <dbReference type="PROSITE-ProRule" id="PRU00169"/>
    </source>
</evidence>
<dbReference type="PANTHER" id="PTHR42872:SF6">
    <property type="entry name" value="PROTEIN-GLUTAMATE METHYLESTERASE_PROTEIN-GLUTAMINE GLUTAMINASE"/>
    <property type="match status" value="1"/>
</dbReference>
<dbReference type="CDD" id="cd16432">
    <property type="entry name" value="CheB_Rec"/>
    <property type="match status" value="1"/>
</dbReference>
<dbReference type="InterPro" id="IPR008248">
    <property type="entry name" value="CheB-like"/>
</dbReference>
<dbReference type="PROSITE" id="PS50122">
    <property type="entry name" value="CHEB"/>
    <property type="match status" value="1"/>
</dbReference>